<reference evidence="1" key="1">
    <citation type="submission" date="2018-05" db="EMBL/GenBank/DDBJ databases">
        <authorList>
            <person name="Lanie J.A."/>
            <person name="Ng W.-L."/>
            <person name="Kazmierczak K.M."/>
            <person name="Andrzejewski T.M."/>
            <person name="Davidsen T.M."/>
            <person name="Wayne K.J."/>
            <person name="Tettelin H."/>
            <person name="Glass J.I."/>
            <person name="Rusch D."/>
            <person name="Podicherti R."/>
            <person name="Tsui H.-C.T."/>
            <person name="Winkler M.E."/>
        </authorList>
    </citation>
    <scope>NUCLEOTIDE SEQUENCE</scope>
</reference>
<feature type="non-terminal residue" evidence="1">
    <location>
        <position position="73"/>
    </location>
</feature>
<dbReference type="AlphaFoldDB" id="A0A382LAQ9"/>
<dbReference type="EMBL" id="UINC01084900">
    <property type="protein sequence ID" value="SVC31961.1"/>
    <property type="molecule type" value="Genomic_DNA"/>
</dbReference>
<accession>A0A382LAQ9</accession>
<gene>
    <name evidence="1" type="ORF">METZ01_LOCUS284815</name>
</gene>
<protein>
    <submittedName>
        <fullName evidence="1">Uncharacterized protein</fullName>
    </submittedName>
</protein>
<name>A0A382LAQ9_9ZZZZ</name>
<proteinExistence type="predicted"/>
<organism evidence="1">
    <name type="scientific">marine metagenome</name>
    <dbReference type="NCBI Taxonomy" id="408172"/>
    <lineage>
        <taxon>unclassified sequences</taxon>
        <taxon>metagenomes</taxon>
        <taxon>ecological metagenomes</taxon>
    </lineage>
</organism>
<evidence type="ECO:0000313" key="1">
    <source>
        <dbReference type="EMBL" id="SVC31961.1"/>
    </source>
</evidence>
<sequence length="73" mass="8870">MRVKSYSHFGVSKDYIKQSWTGPDAFKKFNESDKLFFKEYPEIRHLWQDWRKERNALHKMGFDSGVLLNRETN</sequence>